<evidence type="ECO:0000313" key="3">
    <source>
        <dbReference type="Proteomes" id="UP000230066"/>
    </source>
</evidence>
<feature type="compositionally biased region" description="Polar residues" evidence="1">
    <location>
        <begin position="90"/>
        <end position="105"/>
    </location>
</feature>
<dbReference type="EMBL" id="JXXN02001933">
    <property type="protein sequence ID" value="THD23811.1"/>
    <property type="molecule type" value="Genomic_DNA"/>
</dbReference>
<organism evidence="2 3">
    <name type="scientific">Fasciola hepatica</name>
    <name type="common">Liver fluke</name>
    <dbReference type="NCBI Taxonomy" id="6192"/>
    <lineage>
        <taxon>Eukaryota</taxon>
        <taxon>Metazoa</taxon>
        <taxon>Spiralia</taxon>
        <taxon>Lophotrochozoa</taxon>
        <taxon>Platyhelminthes</taxon>
        <taxon>Trematoda</taxon>
        <taxon>Digenea</taxon>
        <taxon>Plagiorchiida</taxon>
        <taxon>Echinostomata</taxon>
        <taxon>Echinostomatoidea</taxon>
        <taxon>Fasciolidae</taxon>
        <taxon>Fasciola</taxon>
    </lineage>
</organism>
<gene>
    <name evidence="2" type="ORF">D915_005386</name>
</gene>
<comment type="caution">
    <text evidence="2">The sequence shown here is derived from an EMBL/GenBank/DDBJ whole genome shotgun (WGS) entry which is preliminary data.</text>
</comment>
<proteinExistence type="predicted"/>
<evidence type="ECO:0000256" key="1">
    <source>
        <dbReference type="SAM" id="MobiDB-lite"/>
    </source>
</evidence>
<keyword evidence="3" id="KW-1185">Reference proteome</keyword>
<name>A0A4E0RC08_FASHE</name>
<reference evidence="2" key="1">
    <citation type="submission" date="2019-03" db="EMBL/GenBank/DDBJ databases">
        <title>Improved annotation for the trematode Fasciola hepatica.</title>
        <authorList>
            <person name="Choi Y.-J."/>
            <person name="Martin J."/>
            <person name="Mitreva M."/>
        </authorList>
    </citation>
    <scope>NUCLEOTIDE SEQUENCE [LARGE SCALE GENOMIC DNA]</scope>
</reference>
<feature type="compositionally biased region" description="Polar residues" evidence="1">
    <location>
        <begin position="347"/>
        <end position="359"/>
    </location>
</feature>
<protein>
    <submittedName>
        <fullName evidence="2">Uncharacterized protein</fullName>
    </submittedName>
</protein>
<feature type="compositionally biased region" description="Basic residues" evidence="1">
    <location>
        <begin position="168"/>
        <end position="180"/>
    </location>
</feature>
<sequence>MHKQKVYTDGQLKNQLTKLDPEKQQEFLRFSDRFFEKESDIYLEALSQSRNAFADALAKIKHELDLNAIDATNVPEAEGEGAENNKNDDTAQQAMKQGPFDTSTEMGKHMASISKAFSELLADCAAGDEGVKQKARKAESKAMKKFLKTLERDQTTSETVDEVDDRKRTHSGTKKRKKSKKNVENAVDEELIASLKENLATELSAAAKEEQEAIIERMKIHGTKIDQERKRQKTVLDERLREARVKKSIGADAAYTEAVGDLMDRKKELNDMHELDRSRQEQALHERLKNRKHLNDVENEMPVDVLLSNRADVVEGEKPKRTKKHAKRETKAVDLGDAEESIEKINTENSAPSTQTTVNELDEAEGKKKRKKNKQDQEQRGKPRN</sequence>
<dbReference type="AlphaFoldDB" id="A0A4E0RC08"/>
<dbReference type="Proteomes" id="UP000230066">
    <property type="component" value="Unassembled WGS sequence"/>
</dbReference>
<feature type="compositionally biased region" description="Basic and acidic residues" evidence="1">
    <location>
        <begin position="374"/>
        <end position="385"/>
    </location>
</feature>
<feature type="region of interest" description="Disordered" evidence="1">
    <location>
        <begin position="74"/>
        <end position="108"/>
    </location>
</feature>
<accession>A0A4E0RC08</accession>
<feature type="region of interest" description="Disordered" evidence="1">
    <location>
        <begin position="153"/>
        <end position="185"/>
    </location>
</feature>
<evidence type="ECO:0000313" key="2">
    <source>
        <dbReference type="EMBL" id="THD23811.1"/>
    </source>
</evidence>
<feature type="region of interest" description="Disordered" evidence="1">
    <location>
        <begin position="313"/>
        <end position="385"/>
    </location>
</feature>